<gene>
    <name evidence="8" type="ORF">PHLGIDRAFT_114827</name>
</gene>
<dbReference type="Proteomes" id="UP000053257">
    <property type="component" value="Unassembled WGS sequence"/>
</dbReference>
<evidence type="ECO:0000256" key="6">
    <source>
        <dbReference type="ARBA" id="ARBA00023128"/>
    </source>
</evidence>
<accession>A0A0C3SCS0</accession>
<keyword evidence="6" id="KW-0496">Mitochondrion</keyword>
<dbReference type="AlphaFoldDB" id="A0A0C3SCS0"/>
<evidence type="ECO:0000313" key="8">
    <source>
        <dbReference type="EMBL" id="KIP11167.1"/>
    </source>
</evidence>
<name>A0A0C3SCS0_PHLG1</name>
<evidence type="ECO:0000256" key="3">
    <source>
        <dbReference type="ARBA" id="ARBA00022660"/>
    </source>
</evidence>
<dbReference type="EMBL" id="KN840448">
    <property type="protein sequence ID" value="KIP11167.1"/>
    <property type="molecule type" value="Genomic_DNA"/>
</dbReference>
<dbReference type="HOGENOM" id="CLU_196217_0_0_1"/>
<keyword evidence="9" id="KW-1185">Reference proteome</keyword>
<dbReference type="PANTHER" id="PTHR13094:SF1">
    <property type="entry name" value="NADH DEHYDROGENASE [UBIQUINONE] 1 BETA SUBCOMPLEX SUBUNIT 10"/>
    <property type="match status" value="1"/>
</dbReference>
<keyword evidence="5" id="KW-0249">Electron transport</keyword>
<evidence type="ECO:0000256" key="7">
    <source>
        <dbReference type="ARBA" id="ARBA00023136"/>
    </source>
</evidence>
<evidence type="ECO:0000313" key="9">
    <source>
        <dbReference type="Proteomes" id="UP000053257"/>
    </source>
</evidence>
<keyword evidence="4" id="KW-0999">Mitochondrion inner membrane</keyword>
<dbReference type="InterPro" id="IPR039993">
    <property type="entry name" value="NDUFB10"/>
</dbReference>
<evidence type="ECO:0000256" key="1">
    <source>
        <dbReference type="ARBA" id="ARBA00004443"/>
    </source>
</evidence>
<keyword evidence="7" id="KW-0472">Membrane</keyword>
<dbReference type="PANTHER" id="PTHR13094">
    <property type="entry name" value="NADH-UBIQUINONE OXIDOREDUCTASE PDSW SUBUNIT"/>
    <property type="match status" value="1"/>
</dbReference>
<evidence type="ECO:0000256" key="5">
    <source>
        <dbReference type="ARBA" id="ARBA00022982"/>
    </source>
</evidence>
<evidence type="ECO:0000256" key="4">
    <source>
        <dbReference type="ARBA" id="ARBA00022792"/>
    </source>
</evidence>
<keyword evidence="3" id="KW-0679">Respiratory chain</keyword>
<evidence type="ECO:0008006" key="10">
    <source>
        <dbReference type="Google" id="ProtNLM"/>
    </source>
</evidence>
<dbReference type="STRING" id="745531.A0A0C3SCS0"/>
<dbReference type="GO" id="GO:0005743">
    <property type="term" value="C:mitochondrial inner membrane"/>
    <property type="evidence" value="ECO:0007669"/>
    <property type="project" value="UniProtKB-SubCell"/>
</dbReference>
<keyword evidence="2" id="KW-0813">Transport</keyword>
<protein>
    <recommendedName>
        <fullName evidence="10">NADH-ubiquinone oxidoreductase 12 kDa subunit</fullName>
    </recommendedName>
</protein>
<sequence>MAVDEARVAELTQKLKKRDEDVRESWIRTMEARIVRDDLQKCYRVEGVNYLENCKDLAERYAQMFKDNRVQGFKHIDV</sequence>
<comment type="subcellular location">
    <subcellularLocation>
        <location evidence="1">Mitochondrion inner membrane</location>
        <topology evidence="1">Peripheral membrane protein</topology>
        <orientation evidence="1">Matrix side</orientation>
    </subcellularLocation>
</comment>
<organism evidence="8 9">
    <name type="scientific">Phlebiopsis gigantea (strain 11061_1 CR5-6)</name>
    <name type="common">White-rot fungus</name>
    <name type="synonym">Peniophora gigantea</name>
    <dbReference type="NCBI Taxonomy" id="745531"/>
    <lineage>
        <taxon>Eukaryota</taxon>
        <taxon>Fungi</taxon>
        <taxon>Dikarya</taxon>
        <taxon>Basidiomycota</taxon>
        <taxon>Agaricomycotina</taxon>
        <taxon>Agaricomycetes</taxon>
        <taxon>Polyporales</taxon>
        <taxon>Phanerochaetaceae</taxon>
        <taxon>Phlebiopsis</taxon>
    </lineage>
</organism>
<reference evidence="8 9" key="1">
    <citation type="journal article" date="2014" name="PLoS Genet.">
        <title>Analysis of the Phlebiopsis gigantea genome, transcriptome and secretome provides insight into its pioneer colonization strategies of wood.</title>
        <authorList>
            <person name="Hori C."/>
            <person name="Ishida T."/>
            <person name="Igarashi K."/>
            <person name="Samejima M."/>
            <person name="Suzuki H."/>
            <person name="Master E."/>
            <person name="Ferreira P."/>
            <person name="Ruiz-Duenas F.J."/>
            <person name="Held B."/>
            <person name="Canessa P."/>
            <person name="Larrondo L.F."/>
            <person name="Schmoll M."/>
            <person name="Druzhinina I.S."/>
            <person name="Kubicek C.P."/>
            <person name="Gaskell J.A."/>
            <person name="Kersten P."/>
            <person name="St John F."/>
            <person name="Glasner J."/>
            <person name="Sabat G."/>
            <person name="Splinter BonDurant S."/>
            <person name="Syed K."/>
            <person name="Yadav J."/>
            <person name="Mgbeahuruike A.C."/>
            <person name="Kovalchuk A."/>
            <person name="Asiegbu F.O."/>
            <person name="Lackner G."/>
            <person name="Hoffmeister D."/>
            <person name="Rencoret J."/>
            <person name="Gutierrez A."/>
            <person name="Sun H."/>
            <person name="Lindquist E."/>
            <person name="Barry K."/>
            <person name="Riley R."/>
            <person name="Grigoriev I.V."/>
            <person name="Henrissat B."/>
            <person name="Kues U."/>
            <person name="Berka R.M."/>
            <person name="Martinez A.T."/>
            <person name="Covert S.F."/>
            <person name="Blanchette R.A."/>
            <person name="Cullen D."/>
        </authorList>
    </citation>
    <scope>NUCLEOTIDE SEQUENCE [LARGE SCALE GENOMIC DNA]</scope>
    <source>
        <strain evidence="8 9">11061_1 CR5-6</strain>
    </source>
</reference>
<proteinExistence type="predicted"/>
<evidence type="ECO:0000256" key="2">
    <source>
        <dbReference type="ARBA" id="ARBA00022448"/>
    </source>
</evidence>
<dbReference type="OrthoDB" id="10252718at2759"/>